<evidence type="ECO:0000256" key="2">
    <source>
        <dbReference type="SAM" id="MobiDB-lite"/>
    </source>
</evidence>
<dbReference type="InterPro" id="IPR015424">
    <property type="entry name" value="PyrdxlP-dep_Trfase"/>
</dbReference>
<feature type="region of interest" description="Disordered" evidence="2">
    <location>
        <begin position="1"/>
        <end position="23"/>
    </location>
</feature>
<sequence length="417" mass="45619">MNPHDTDPEHPERPAPLTLPDGSPAIDAWPLDRSVIHLNHGSFGAVPNRTRALQNAYEARADTNPVGWFPYVGERIASMRAQLAGFLNVPADHAAWVPNASAGASVVYANVHVPRGGEILVTDHGYGAVLQGAARMARRDGATLRTVHVPIDADGDMVVDIVTSAMTDRTAFIVVDQITSATAMLLPAKRIAAEAHRRGIRILVDGAHAPGQLDDPIGGLASDWWMGNFHKFPCAPRGTALLVLPPAGGRDGQDLWPLIDSWGYDRPFPERFDEQGTQDLCGPIAAPDAWREIDRLWGWDAVRRYMTALADYAERHVAQAAGEISGEDCSSPVRIPSPAMRLVRLPRFGRERTPRESAALCAEFRSRILDELGAEVAVTEFGGELYLRLTAHAYVTVDDVDRFAECCVPRIIDWLRE</sequence>
<evidence type="ECO:0000256" key="1">
    <source>
        <dbReference type="ARBA" id="ARBA00022898"/>
    </source>
</evidence>
<name>A0ABS5UM19_9BIFI</name>
<dbReference type="Gene3D" id="3.90.1150.10">
    <property type="entry name" value="Aspartate Aminotransferase, domain 1"/>
    <property type="match status" value="1"/>
</dbReference>
<keyword evidence="4" id="KW-0808">Transferase</keyword>
<dbReference type="SUPFAM" id="SSF53383">
    <property type="entry name" value="PLP-dependent transferases"/>
    <property type="match status" value="1"/>
</dbReference>
<dbReference type="PANTHER" id="PTHR43092:SF2">
    <property type="entry name" value="HERCYNYLCYSTEINE SULFOXIDE LYASE"/>
    <property type="match status" value="1"/>
</dbReference>
<protein>
    <submittedName>
        <fullName evidence="4">Aminotransferase class V-fold PLP-dependent enzyme</fullName>
    </submittedName>
</protein>
<feature type="domain" description="Aminotransferase class V" evidence="3">
    <location>
        <begin position="74"/>
        <end position="318"/>
    </location>
</feature>
<accession>A0ABS5UM19</accession>
<evidence type="ECO:0000259" key="3">
    <source>
        <dbReference type="Pfam" id="PF00266"/>
    </source>
</evidence>
<proteinExistence type="predicted"/>
<keyword evidence="1" id="KW-0663">Pyridoxal phosphate</keyword>
<dbReference type="GO" id="GO:0008483">
    <property type="term" value="F:transaminase activity"/>
    <property type="evidence" value="ECO:0007669"/>
    <property type="project" value="UniProtKB-KW"/>
</dbReference>
<organism evidence="4 5">
    <name type="scientific">Bifidobacterium santillanense</name>
    <dbReference type="NCBI Taxonomy" id="2809028"/>
    <lineage>
        <taxon>Bacteria</taxon>
        <taxon>Bacillati</taxon>
        <taxon>Actinomycetota</taxon>
        <taxon>Actinomycetes</taxon>
        <taxon>Bifidobacteriales</taxon>
        <taxon>Bifidobacteriaceae</taxon>
        <taxon>Bifidobacterium</taxon>
    </lineage>
</organism>
<dbReference type="PANTHER" id="PTHR43092">
    <property type="entry name" value="L-CYSTEINE DESULFHYDRASE"/>
    <property type="match status" value="1"/>
</dbReference>
<keyword evidence="5" id="KW-1185">Reference proteome</keyword>
<keyword evidence="4" id="KW-0032">Aminotransferase</keyword>
<dbReference type="Pfam" id="PF00266">
    <property type="entry name" value="Aminotran_5"/>
    <property type="match status" value="1"/>
</dbReference>
<dbReference type="InterPro" id="IPR015422">
    <property type="entry name" value="PyrdxlP-dep_Trfase_small"/>
</dbReference>
<dbReference type="Proteomes" id="UP000773064">
    <property type="component" value="Unassembled WGS sequence"/>
</dbReference>
<evidence type="ECO:0000313" key="4">
    <source>
        <dbReference type="EMBL" id="MBT1171951.1"/>
    </source>
</evidence>
<gene>
    <name evidence="4" type="ORF">JS528_00970</name>
</gene>
<dbReference type="InterPro" id="IPR000192">
    <property type="entry name" value="Aminotrans_V_dom"/>
</dbReference>
<dbReference type="InterPro" id="IPR015421">
    <property type="entry name" value="PyrdxlP-dep_Trfase_major"/>
</dbReference>
<comment type="caution">
    <text evidence="4">The sequence shown here is derived from an EMBL/GenBank/DDBJ whole genome shotgun (WGS) entry which is preliminary data.</text>
</comment>
<dbReference type="RefSeq" id="WP_214357230.1">
    <property type="nucleotide sequence ID" value="NZ_JAFEJS010000001.1"/>
</dbReference>
<evidence type="ECO:0000313" key="5">
    <source>
        <dbReference type="Proteomes" id="UP000773064"/>
    </source>
</evidence>
<dbReference type="EMBL" id="JAFEJS010000001">
    <property type="protein sequence ID" value="MBT1171951.1"/>
    <property type="molecule type" value="Genomic_DNA"/>
</dbReference>
<dbReference type="Gene3D" id="3.40.640.10">
    <property type="entry name" value="Type I PLP-dependent aspartate aminotransferase-like (Major domain)"/>
    <property type="match status" value="1"/>
</dbReference>
<feature type="compositionally biased region" description="Basic and acidic residues" evidence="2">
    <location>
        <begin position="1"/>
        <end position="13"/>
    </location>
</feature>
<reference evidence="4 5" key="1">
    <citation type="journal article" date="2021" name="Environ. Microbiol.">
        <title>Genetic insights into the dark matter of the mammalian gut microbiota through targeted genome reconstruction.</title>
        <authorList>
            <person name="Lugli G.A."/>
            <person name="Alessandri G."/>
            <person name="Milani C."/>
            <person name="Viappiani A."/>
            <person name="Fontana F."/>
            <person name="Tarracchini C."/>
            <person name="Mancabelli L."/>
            <person name="Argentini C."/>
            <person name="Ruiz L."/>
            <person name="Margolles A."/>
            <person name="van Sinderen D."/>
            <person name="Turroni F."/>
            <person name="Ventura M."/>
        </authorList>
    </citation>
    <scope>NUCLEOTIDE SEQUENCE [LARGE SCALE GENOMIC DNA]</scope>
    <source>
        <strain evidence="4 5">MA2</strain>
    </source>
</reference>